<dbReference type="Proteomes" id="UP000009311">
    <property type="component" value="Unassembled WGS sequence"/>
</dbReference>
<keyword evidence="6" id="KW-1185">Reference proteome</keyword>
<dbReference type="EC" id="2.3.1.128" evidence="5"/>
<protein>
    <submittedName>
        <fullName evidence="5">Ribosomal-protein-alanine N-acetyltransferase</fullName>
        <ecNumber evidence="5">2.3.1.128</ecNumber>
    </submittedName>
</protein>
<dbReference type="STRING" id="1423790.BN53_08590"/>
<dbReference type="PANTHER" id="PTHR43792">
    <property type="entry name" value="GNAT FAMILY, PUTATIVE (AFU_ORTHOLOGUE AFUA_3G00765)-RELATED-RELATED"/>
    <property type="match status" value="1"/>
</dbReference>
<evidence type="ECO:0000313" key="5">
    <source>
        <dbReference type="EMBL" id="CCI84258.1"/>
    </source>
</evidence>
<evidence type="ECO:0000256" key="3">
    <source>
        <dbReference type="ARBA" id="ARBA00038502"/>
    </source>
</evidence>
<dbReference type="InterPro" id="IPR051531">
    <property type="entry name" value="N-acetyltransferase"/>
</dbReference>
<dbReference type="Gene3D" id="3.40.630.30">
    <property type="match status" value="1"/>
</dbReference>
<reference evidence="5 6" key="1">
    <citation type="submission" date="2012-06" db="EMBL/GenBank/DDBJ databases">
        <title>Draft Genome Sequence of Lactobacillus pasteurii CRBIP 24.76T.</title>
        <authorList>
            <person name="Cousin S."/>
            <person name="Bouchier C."/>
            <person name="Loux V."/>
            <person name="Ma L."/>
            <person name="Creno S."/>
            <person name="Bizet C."/>
            <person name="Clermont D."/>
        </authorList>
    </citation>
    <scope>NUCLEOTIDE SEQUENCE [LARGE SCALE GENOMIC DNA]</scope>
    <source>
        <strain evidence="6">CRBIP 24.76T</strain>
    </source>
</reference>
<dbReference type="GO" id="GO:0005737">
    <property type="term" value="C:cytoplasm"/>
    <property type="evidence" value="ECO:0007669"/>
    <property type="project" value="TreeGrafter"/>
</dbReference>
<dbReference type="eggNOG" id="COG1670">
    <property type="taxonomic scope" value="Bacteria"/>
</dbReference>
<evidence type="ECO:0000256" key="2">
    <source>
        <dbReference type="ARBA" id="ARBA00023315"/>
    </source>
</evidence>
<dbReference type="SUPFAM" id="SSF55729">
    <property type="entry name" value="Acyl-CoA N-acyltransferases (Nat)"/>
    <property type="match status" value="1"/>
</dbReference>
<dbReference type="GO" id="GO:0008999">
    <property type="term" value="F:protein-N-terminal-alanine acetyltransferase activity"/>
    <property type="evidence" value="ECO:0007669"/>
    <property type="project" value="TreeGrafter"/>
</dbReference>
<accession>I7LCS8</accession>
<keyword evidence="1 5" id="KW-0808">Transferase</keyword>
<comment type="similarity">
    <text evidence="3">Belongs to the acetyltransferase family. RimJ subfamily.</text>
</comment>
<dbReference type="PANTHER" id="PTHR43792:SF8">
    <property type="entry name" value="[RIBOSOMAL PROTEIN US5]-ALANINE N-ACETYLTRANSFERASE"/>
    <property type="match status" value="1"/>
</dbReference>
<dbReference type="InterPro" id="IPR016181">
    <property type="entry name" value="Acyl_CoA_acyltransferase"/>
</dbReference>
<comment type="caution">
    <text evidence="5">The sequence shown here is derived from an EMBL/GenBank/DDBJ whole genome shotgun (WGS) entry which is preliminary data.</text>
</comment>
<organism evidence="5 6">
    <name type="scientific">Lactobacillus pasteurii DSM 23907 = CRBIP 24.76</name>
    <dbReference type="NCBI Taxonomy" id="1423790"/>
    <lineage>
        <taxon>Bacteria</taxon>
        <taxon>Bacillati</taxon>
        <taxon>Bacillota</taxon>
        <taxon>Bacilli</taxon>
        <taxon>Lactobacillales</taxon>
        <taxon>Lactobacillaceae</taxon>
        <taxon>Lactobacillus</taxon>
    </lineage>
</organism>
<gene>
    <name evidence="5" type="ORF">BN53_08590</name>
</gene>
<evidence type="ECO:0000313" key="6">
    <source>
        <dbReference type="Proteomes" id="UP000009311"/>
    </source>
</evidence>
<sequence length="184" mass="21615">MILSGARVYLRRFNYQDADTMLKWGRSQRLHKLAGLQKLNNIEEAKVAIRQYMKRKNSYALCLKENDRLIGLVELYERGVDSRSGLNKTKEIGFLLDQDYEHHGYMYEAISLILQNQFVDQGQEEIWAGTLVKNLPAQKLLTKLGFKYMYTTDYAQVSDLFSFSEKYYLLKCQEWLKINSNTKS</sequence>
<name>I7LCS8_9LACO</name>
<evidence type="ECO:0000256" key="1">
    <source>
        <dbReference type="ARBA" id="ARBA00022679"/>
    </source>
</evidence>
<keyword evidence="2 5" id="KW-0012">Acyltransferase</keyword>
<dbReference type="EMBL" id="CAKD01000001">
    <property type="protein sequence ID" value="CCI84258.1"/>
    <property type="molecule type" value="Genomic_DNA"/>
</dbReference>
<feature type="domain" description="N-acetyltransferase" evidence="4">
    <location>
        <begin position="8"/>
        <end position="170"/>
    </location>
</feature>
<dbReference type="Pfam" id="PF13302">
    <property type="entry name" value="Acetyltransf_3"/>
    <property type="match status" value="1"/>
</dbReference>
<dbReference type="InterPro" id="IPR000182">
    <property type="entry name" value="GNAT_dom"/>
</dbReference>
<proteinExistence type="inferred from homology"/>
<dbReference type="PROSITE" id="PS51186">
    <property type="entry name" value="GNAT"/>
    <property type="match status" value="1"/>
</dbReference>
<dbReference type="AlphaFoldDB" id="I7LCS8"/>
<evidence type="ECO:0000259" key="4">
    <source>
        <dbReference type="PROSITE" id="PS51186"/>
    </source>
</evidence>